<dbReference type="OrthoDB" id="17458at2759"/>
<dbReference type="SMART" id="SM00849">
    <property type="entry name" value="Lactamase_B"/>
    <property type="match status" value="1"/>
</dbReference>
<dbReference type="PANTHER" id="PTHR23131:SF0">
    <property type="entry name" value="ENDORIBONUCLEASE LACTB2"/>
    <property type="match status" value="1"/>
</dbReference>
<reference evidence="2" key="1">
    <citation type="submission" date="2022-05" db="EMBL/GenBank/DDBJ databases">
        <title>The Musa troglodytarum L. genome provides insights into the mechanism of non-climacteric behaviour and enrichment of carotenoids.</title>
        <authorList>
            <person name="Wang J."/>
        </authorList>
    </citation>
    <scope>NUCLEOTIDE SEQUENCE</scope>
    <source>
        <tissue evidence="2">Leaf</tissue>
    </source>
</reference>
<name>A0A9E7GS29_9LILI</name>
<sequence>NYDRNAPSHRRGATTASGVARPITASVSRVFYRRGFRPLRSDLSADCGVLAAMALYKLVAVIKNPSDEDFLVVHQAPPPPLPEEEYRSFVDSDLWDLPSAPLNPLGGDRRSETVVEGACSLLDDLDLEKFDVDSALDEILSLSYLESPLEGRWSVWKFVKEPEFGPGPPVNVLFILGIVKSKEGILKESCQWLSKESAWMLLQEVKASATRVGPFVFMGIVPDVAKATNFSATCALHYQEYPPGITLVPMKSRTREPFHTTNLIVVVADDAINEQKDSSFVTYGNSLLVDPGCSSRFHPDLADLVAKLPRKLVVFVTHHHYDHVDGLSVIQKCNPDAVLLAHENTSRHIGRGEWSLCRTLISGGEKIQIGDHRFEVIVAPGHTDGHLALLHVSTNSLIVGDHCVGQGSAVLDVRAGGNLKDYFQTTYRFLDLSPHVLIPMHGRINLWPKQMLCGYLKHRRDRELSILNAIENGSKTLFDIISKSYADVDIKFWLPASSNVRIHVDHLAYQEKLPKDFSMEDFIHSYEMFLEEMGMVIPQPSLQSLEITGAVTSHAIKTSSHCSHLDPMRSEQALQTGTTNPLAFLISLFWTSISFIRRSNVFDTLRSLSESPPTFVTAFANTRIDRKETPEAHVLKADLPGVEKAAEAEGGMALRRSSPSTSPAAVSLCASDDVLILRSGLSRQLDQEKNPHTQA</sequence>
<dbReference type="Gene3D" id="3.60.15.10">
    <property type="entry name" value="Ribonuclease Z/Hydroxyacylglutathione hydrolase-like"/>
    <property type="match status" value="1"/>
</dbReference>
<accession>A0A9E7GS29</accession>
<dbReference type="Gene3D" id="1.10.10.10">
    <property type="entry name" value="Winged helix-like DNA-binding domain superfamily/Winged helix DNA-binding domain"/>
    <property type="match status" value="1"/>
</dbReference>
<dbReference type="InterPro" id="IPR036866">
    <property type="entry name" value="RibonucZ/Hydroxyglut_hydro"/>
</dbReference>
<dbReference type="GO" id="GO:0009536">
    <property type="term" value="C:plastid"/>
    <property type="evidence" value="ECO:0007669"/>
    <property type="project" value="TreeGrafter"/>
</dbReference>
<dbReference type="FunFam" id="3.60.15.10:FF:000032">
    <property type="entry name" value="Metallo-hydrolase/oxidoreductase superfamily protein"/>
    <property type="match status" value="1"/>
</dbReference>
<protein>
    <submittedName>
        <fullName evidence="2">Metallo-beta-lactamase superfamily</fullName>
    </submittedName>
</protein>
<evidence type="ECO:0000313" key="3">
    <source>
        <dbReference type="Proteomes" id="UP001055439"/>
    </source>
</evidence>
<dbReference type="SUPFAM" id="SSF49764">
    <property type="entry name" value="HSP20-like chaperones"/>
    <property type="match status" value="1"/>
</dbReference>
<feature type="non-terminal residue" evidence="2">
    <location>
        <position position="1"/>
    </location>
</feature>
<evidence type="ECO:0000313" key="2">
    <source>
        <dbReference type="EMBL" id="URE17079.1"/>
    </source>
</evidence>
<keyword evidence="3" id="KW-1185">Reference proteome</keyword>
<dbReference type="SUPFAM" id="SSF56281">
    <property type="entry name" value="Metallo-hydrolase/oxidoreductase"/>
    <property type="match status" value="1"/>
</dbReference>
<dbReference type="EMBL" id="CP097509">
    <property type="protein sequence ID" value="URE17079.1"/>
    <property type="molecule type" value="Genomic_DNA"/>
</dbReference>
<organism evidence="2 3">
    <name type="scientific">Musa troglodytarum</name>
    <name type="common">fe'i banana</name>
    <dbReference type="NCBI Taxonomy" id="320322"/>
    <lineage>
        <taxon>Eukaryota</taxon>
        <taxon>Viridiplantae</taxon>
        <taxon>Streptophyta</taxon>
        <taxon>Embryophyta</taxon>
        <taxon>Tracheophyta</taxon>
        <taxon>Spermatophyta</taxon>
        <taxon>Magnoliopsida</taxon>
        <taxon>Liliopsida</taxon>
        <taxon>Zingiberales</taxon>
        <taxon>Musaceae</taxon>
        <taxon>Musa</taxon>
    </lineage>
</organism>
<gene>
    <name evidence="2" type="ORF">MUK42_11495</name>
</gene>
<dbReference type="InterPro" id="IPR036388">
    <property type="entry name" value="WH-like_DNA-bd_sf"/>
</dbReference>
<dbReference type="PANTHER" id="PTHR23131">
    <property type="entry name" value="ENDORIBONUCLEASE LACTB2"/>
    <property type="match status" value="1"/>
</dbReference>
<evidence type="ECO:0000259" key="1">
    <source>
        <dbReference type="SMART" id="SM00849"/>
    </source>
</evidence>
<dbReference type="InterPro" id="IPR008978">
    <property type="entry name" value="HSP20-like_chaperone"/>
</dbReference>
<feature type="domain" description="Metallo-beta-lactamase" evidence="1">
    <location>
        <begin position="275"/>
        <end position="441"/>
    </location>
</feature>
<proteinExistence type="predicted"/>
<dbReference type="CDD" id="cd06262">
    <property type="entry name" value="metallo-hydrolase-like_MBL-fold"/>
    <property type="match status" value="1"/>
</dbReference>
<dbReference type="Pfam" id="PF00753">
    <property type="entry name" value="Lactamase_B"/>
    <property type="match status" value="1"/>
</dbReference>
<dbReference type="InterPro" id="IPR001279">
    <property type="entry name" value="Metallo-B-lactamas"/>
</dbReference>
<dbReference type="FunFam" id="1.10.10.10:FF:000534">
    <property type="entry name" value="Metallo-hydrolase/oxidoreductase superfamily protein"/>
    <property type="match status" value="1"/>
</dbReference>
<dbReference type="Proteomes" id="UP001055439">
    <property type="component" value="Chromosome 7"/>
</dbReference>
<dbReference type="AlphaFoldDB" id="A0A9E7GS29"/>
<dbReference type="InterPro" id="IPR050662">
    <property type="entry name" value="Sec-metab_biosynth-thioest"/>
</dbReference>